<dbReference type="AlphaFoldDB" id="A0AAV6JXY8"/>
<reference evidence="1 2" key="1">
    <citation type="submission" date="2020-08" db="EMBL/GenBank/DDBJ databases">
        <title>Plant Genome Project.</title>
        <authorList>
            <person name="Zhang R.-G."/>
        </authorList>
    </citation>
    <scope>NUCLEOTIDE SEQUENCE [LARGE SCALE GENOMIC DNA]</scope>
    <source>
        <strain evidence="1">WSP0</strain>
        <tissue evidence="1">Leaf</tissue>
    </source>
</reference>
<comment type="caution">
    <text evidence="1">The sequence shown here is derived from an EMBL/GenBank/DDBJ whole genome shotgun (WGS) entry which is preliminary data.</text>
</comment>
<sequence length="96" mass="11066">MPLQMLHGLQAIRFPRPTSLHQNHLPLPFHLPFRIHDCRRREREREREREKGEGRGGRYIDSFKGIFVSKRPKALARAIETNDNPTGGVNLGNGNT</sequence>
<keyword evidence="2" id="KW-1185">Reference proteome</keyword>
<gene>
    <name evidence="1" type="ORF">RHGRI_017486</name>
</gene>
<evidence type="ECO:0000313" key="1">
    <source>
        <dbReference type="EMBL" id="KAG5545031.1"/>
    </source>
</evidence>
<dbReference type="EMBL" id="JACTNZ010000006">
    <property type="protein sequence ID" value="KAG5545031.1"/>
    <property type="molecule type" value="Genomic_DNA"/>
</dbReference>
<accession>A0AAV6JXY8</accession>
<evidence type="ECO:0000313" key="2">
    <source>
        <dbReference type="Proteomes" id="UP000823749"/>
    </source>
</evidence>
<protein>
    <submittedName>
        <fullName evidence="1">Uncharacterized protein</fullName>
    </submittedName>
</protein>
<name>A0AAV6JXY8_9ERIC</name>
<organism evidence="1 2">
    <name type="scientific">Rhododendron griersonianum</name>
    <dbReference type="NCBI Taxonomy" id="479676"/>
    <lineage>
        <taxon>Eukaryota</taxon>
        <taxon>Viridiplantae</taxon>
        <taxon>Streptophyta</taxon>
        <taxon>Embryophyta</taxon>
        <taxon>Tracheophyta</taxon>
        <taxon>Spermatophyta</taxon>
        <taxon>Magnoliopsida</taxon>
        <taxon>eudicotyledons</taxon>
        <taxon>Gunneridae</taxon>
        <taxon>Pentapetalae</taxon>
        <taxon>asterids</taxon>
        <taxon>Ericales</taxon>
        <taxon>Ericaceae</taxon>
        <taxon>Ericoideae</taxon>
        <taxon>Rhodoreae</taxon>
        <taxon>Rhododendron</taxon>
    </lineage>
</organism>
<dbReference type="Proteomes" id="UP000823749">
    <property type="component" value="Chromosome 6"/>
</dbReference>
<proteinExistence type="predicted"/>